<dbReference type="NCBIfam" id="TIGR03373">
    <property type="entry name" value="VI_minor_4"/>
    <property type="match status" value="1"/>
</dbReference>
<evidence type="ECO:0000313" key="2">
    <source>
        <dbReference type="Proteomes" id="UP001501727"/>
    </source>
</evidence>
<dbReference type="InterPro" id="IPR038225">
    <property type="entry name" value="TagF_sf"/>
</dbReference>
<comment type="caution">
    <text evidence="1">The sequence shown here is derived from an EMBL/GenBank/DDBJ whole genome shotgun (WGS) entry which is preliminary data.</text>
</comment>
<dbReference type="RefSeq" id="WP_344760437.1">
    <property type="nucleotide sequence ID" value="NZ_BAAAZU010000029.1"/>
</dbReference>
<dbReference type="Pfam" id="PF09867">
    <property type="entry name" value="TagF_N"/>
    <property type="match status" value="1"/>
</dbReference>
<dbReference type="Gene3D" id="3.40.1730.10">
    <property type="entry name" value="pa0076 domain"/>
    <property type="match status" value="1"/>
</dbReference>
<accession>A0ABP7MVT8</accession>
<reference evidence="2" key="1">
    <citation type="journal article" date="2019" name="Int. J. Syst. Evol. Microbiol.">
        <title>The Global Catalogue of Microorganisms (GCM) 10K type strain sequencing project: providing services to taxonomists for standard genome sequencing and annotation.</title>
        <authorList>
            <consortium name="The Broad Institute Genomics Platform"/>
            <consortium name="The Broad Institute Genome Sequencing Center for Infectious Disease"/>
            <person name="Wu L."/>
            <person name="Ma J."/>
        </authorList>
    </citation>
    <scope>NUCLEOTIDE SEQUENCE [LARGE SCALE GENOMIC DNA]</scope>
    <source>
        <strain evidence="2">JCM 16916</strain>
    </source>
</reference>
<dbReference type="Proteomes" id="UP001501727">
    <property type="component" value="Unassembled WGS sequence"/>
</dbReference>
<sequence length="327" mass="36329">MTQETSVAVSYFGKVPSRGDFVRTVDNHQLMGLLDRWAGNSIELLSKSPDWKRLYDEAPDVHYGFMGSRSKLVVCGHFLPSRDASQRRFPLLSAIRVEVANPLGFLARSPMALSRVWSGLSRRAREAVQAEDAGAPLQALAETHCELSTDPGAYAAPFEDFLEMQTIGSLQRLLRESGHDDVVLRRMLPALGLLLQPLLSGTGVNIDKGLELPLPKDPLYRPLVGAFWLDMIAGFITRGDFELAVLVRDEAAPRMIVGFNGADHQTLRAVLDPYFAEEHLIRVHDAEWVDEHLSSDYGLNKLASYVDRDELSLKAARRIFGETFVGA</sequence>
<protein>
    <submittedName>
        <fullName evidence="1">Type VI secretion system-associated protein TagF</fullName>
    </submittedName>
</protein>
<keyword evidence="2" id="KW-1185">Reference proteome</keyword>
<name>A0ABP7MVT8_9GAMM</name>
<dbReference type="EMBL" id="BAAAZU010000029">
    <property type="protein sequence ID" value="GAA3931238.1"/>
    <property type="molecule type" value="Genomic_DNA"/>
</dbReference>
<dbReference type="InterPro" id="IPR017748">
    <property type="entry name" value="TagF"/>
</dbReference>
<organism evidence="1 2">
    <name type="scientific">Luteimonas lutimaris</name>
    <dbReference type="NCBI Taxonomy" id="698645"/>
    <lineage>
        <taxon>Bacteria</taxon>
        <taxon>Pseudomonadati</taxon>
        <taxon>Pseudomonadota</taxon>
        <taxon>Gammaproteobacteria</taxon>
        <taxon>Lysobacterales</taxon>
        <taxon>Lysobacteraceae</taxon>
        <taxon>Luteimonas</taxon>
    </lineage>
</organism>
<gene>
    <name evidence="1" type="primary">tagF</name>
    <name evidence="1" type="ORF">GCM10022229_26010</name>
</gene>
<proteinExistence type="predicted"/>
<evidence type="ECO:0000313" key="1">
    <source>
        <dbReference type="EMBL" id="GAA3931238.1"/>
    </source>
</evidence>